<dbReference type="InterPro" id="IPR036047">
    <property type="entry name" value="F-box-like_dom_sf"/>
</dbReference>
<name>A0A067QWH5_ZOONE</name>
<dbReference type="EMBL" id="KK852868">
    <property type="protein sequence ID" value="KDR14689.1"/>
    <property type="molecule type" value="Genomic_DNA"/>
</dbReference>
<evidence type="ECO:0000313" key="2">
    <source>
        <dbReference type="EMBL" id="KDR14689.1"/>
    </source>
</evidence>
<sequence length="451" mass="51816">MYAGQEQRKNMNDKMIPYLNTQVTEVILSYVDGKCLARCEQVCKLWKDLVRSLSQRTHIWKTCCVKEISRDVRIDLLNNCYPGWHDLSLRDSEWKIVYKTWCQWHHVGKWAFITKTLFEDTSLRPVTCMKTSGTCVTTGHNNGDVLLWCYSNYVKVTSHKKCVTDLGVMVYGGECKNYSDQLKHNLVVSTSEDHTVHINPLMFQNEKPYGFPVVIREHFLCVAMVRTFGSMFAVLSHDGRISIWQLNTPTYNKKVPEVIKLHTLRISSDLFRAVSIWGSKDIQVSAMTSNGLCIPIFRGGHSCPYKLLQEEAHFLPSNMWEEIHGRILKIFLWRYGISIVLTDHHYMHISVNGCKQRQYNTMPYFNSHPVTILLYGEILLLGMESGTLYMYLLSQITDLLTLDLGAVYWQHSLCSDPVIALDIAETSNGPVIAAATNNKVFCIPFILPQLR</sequence>
<dbReference type="OMA" id="ANVCIQR"/>
<protein>
    <recommendedName>
        <fullName evidence="1">F-box domain-containing protein</fullName>
    </recommendedName>
</protein>
<dbReference type="Proteomes" id="UP000027135">
    <property type="component" value="Unassembled WGS sequence"/>
</dbReference>
<dbReference type="Gene3D" id="2.130.10.10">
    <property type="entry name" value="YVTN repeat-like/Quinoprotein amine dehydrogenase"/>
    <property type="match status" value="1"/>
</dbReference>
<reference evidence="2 3" key="1">
    <citation type="journal article" date="2014" name="Nat. Commun.">
        <title>Molecular traces of alternative social organization in a termite genome.</title>
        <authorList>
            <person name="Terrapon N."/>
            <person name="Li C."/>
            <person name="Robertson H.M."/>
            <person name="Ji L."/>
            <person name="Meng X."/>
            <person name="Booth W."/>
            <person name="Chen Z."/>
            <person name="Childers C.P."/>
            <person name="Glastad K.M."/>
            <person name="Gokhale K."/>
            <person name="Gowin J."/>
            <person name="Gronenberg W."/>
            <person name="Hermansen R.A."/>
            <person name="Hu H."/>
            <person name="Hunt B.G."/>
            <person name="Huylmans A.K."/>
            <person name="Khalil S.M."/>
            <person name="Mitchell R.D."/>
            <person name="Munoz-Torres M.C."/>
            <person name="Mustard J.A."/>
            <person name="Pan H."/>
            <person name="Reese J.T."/>
            <person name="Scharf M.E."/>
            <person name="Sun F."/>
            <person name="Vogel H."/>
            <person name="Xiao J."/>
            <person name="Yang W."/>
            <person name="Yang Z."/>
            <person name="Yang Z."/>
            <person name="Zhou J."/>
            <person name="Zhu J."/>
            <person name="Brent C.S."/>
            <person name="Elsik C.G."/>
            <person name="Goodisman M.A."/>
            <person name="Liberles D.A."/>
            <person name="Roe R.M."/>
            <person name="Vargo E.L."/>
            <person name="Vilcinskas A."/>
            <person name="Wang J."/>
            <person name="Bornberg-Bauer E."/>
            <person name="Korb J."/>
            <person name="Zhang G."/>
            <person name="Liebig J."/>
        </authorList>
    </citation>
    <scope>NUCLEOTIDE SEQUENCE [LARGE SCALE GENOMIC DNA]</scope>
    <source>
        <tissue evidence="2">Whole organism</tissue>
    </source>
</reference>
<dbReference type="AlphaFoldDB" id="A0A067QWH5"/>
<dbReference type="Gene3D" id="1.20.1280.50">
    <property type="match status" value="1"/>
</dbReference>
<organism evidence="2 3">
    <name type="scientific">Zootermopsis nevadensis</name>
    <name type="common">Dampwood termite</name>
    <dbReference type="NCBI Taxonomy" id="136037"/>
    <lineage>
        <taxon>Eukaryota</taxon>
        <taxon>Metazoa</taxon>
        <taxon>Ecdysozoa</taxon>
        <taxon>Arthropoda</taxon>
        <taxon>Hexapoda</taxon>
        <taxon>Insecta</taxon>
        <taxon>Pterygota</taxon>
        <taxon>Neoptera</taxon>
        <taxon>Polyneoptera</taxon>
        <taxon>Dictyoptera</taxon>
        <taxon>Blattodea</taxon>
        <taxon>Blattoidea</taxon>
        <taxon>Termitoidae</taxon>
        <taxon>Termopsidae</taxon>
        <taxon>Zootermopsis</taxon>
    </lineage>
</organism>
<dbReference type="InterPro" id="IPR001810">
    <property type="entry name" value="F-box_dom"/>
</dbReference>
<evidence type="ECO:0000313" key="3">
    <source>
        <dbReference type="Proteomes" id="UP000027135"/>
    </source>
</evidence>
<dbReference type="eggNOG" id="ENOG502SEWJ">
    <property type="taxonomic scope" value="Eukaryota"/>
</dbReference>
<dbReference type="SUPFAM" id="SSF50978">
    <property type="entry name" value="WD40 repeat-like"/>
    <property type="match status" value="1"/>
</dbReference>
<proteinExistence type="predicted"/>
<feature type="domain" description="F-box" evidence="1">
    <location>
        <begin position="25"/>
        <end position="54"/>
    </location>
</feature>
<evidence type="ECO:0000259" key="1">
    <source>
        <dbReference type="Pfam" id="PF00646"/>
    </source>
</evidence>
<dbReference type="InterPro" id="IPR036322">
    <property type="entry name" value="WD40_repeat_dom_sf"/>
</dbReference>
<keyword evidence="3" id="KW-1185">Reference proteome</keyword>
<gene>
    <name evidence="2" type="ORF">L798_11461</name>
</gene>
<dbReference type="STRING" id="136037.A0A067QWH5"/>
<dbReference type="InParanoid" id="A0A067QWH5"/>
<dbReference type="SUPFAM" id="SSF81383">
    <property type="entry name" value="F-box domain"/>
    <property type="match status" value="1"/>
</dbReference>
<dbReference type="OrthoDB" id="2095648at2759"/>
<dbReference type="Pfam" id="PF00646">
    <property type="entry name" value="F-box"/>
    <property type="match status" value="1"/>
</dbReference>
<dbReference type="InterPro" id="IPR015943">
    <property type="entry name" value="WD40/YVTN_repeat-like_dom_sf"/>
</dbReference>
<accession>A0A067QWH5</accession>